<organism evidence="2 3">
    <name type="scientific">Pyronema omphalodes (strain CBS 100304)</name>
    <name type="common">Pyronema confluens</name>
    <dbReference type="NCBI Taxonomy" id="1076935"/>
    <lineage>
        <taxon>Eukaryota</taxon>
        <taxon>Fungi</taxon>
        <taxon>Dikarya</taxon>
        <taxon>Ascomycota</taxon>
        <taxon>Pezizomycotina</taxon>
        <taxon>Pezizomycetes</taxon>
        <taxon>Pezizales</taxon>
        <taxon>Pyronemataceae</taxon>
        <taxon>Pyronema</taxon>
    </lineage>
</organism>
<feature type="compositionally biased region" description="Basic and acidic residues" evidence="1">
    <location>
        <begin position="64"/>
        <end position="74"/>
    </location>
</feature>
<name>U4L6N2_PYROM</name>
<gene>
    <name evidence="2" type="ORF">PCON_05272</name>
</gene>
<evidence type="ECO:0000256" key="1">
    <source>
        <dbReference type="SAM" id="MobiDB-lite"/>
    </source>
</evidence>
<accession>U4L6N2</accession>
<proteinExistence type="predicted"/>
<sequence length="74" mass="8419">MPRACYHLDCPIGLPCEIVAAQKKLQEQESLDEHDSMNLKYARPDPEEYPDSGSDSPTDLKNLSSKEKKLQQEE</sequence>
<reference evidence="2 3" key="1">
    <citation type="journal article" date="2013" name="PLoS Genet.">
        <title>The genome and development-dependent transcriptomes of Pyronema confluens: a window into fungal evolution.</title>
        <authorList>
            <person name="Traeger S."/>
            <person name="Altegoer F."/>
            <person name="Freitag M."/>
            <person name="Gabaldon T."/>
            <person name="Kempken F."/>
            <person name="Kumar A."/>
            <person name="Marcet-Houben M."/>
            <person name="Poggeler S."/>
            <person name="Stajich J.E."/>
            <person name="Nowrousian M."/>
        </authorList>
    </citation>
    <scope>NUCLEOTIDE SEQUENCE [LARGE SCALE GENOMIC DNA]</scope>
    <source>
        <strain evidence="3">CBS 100304</strain>
        <tissue evidence="2">Vegetative mycelium</tissue>
    </source>
</reference>
<evidence type="ECO:0000313" key="2">
    <source>
        <dbReference type="EMBL" id="CCX05685.1"/>
    </source>
</evidence>
<keyword evidence="3" id="KW-1185">Reference proteome</keyword>
<dbReference type="Proteomes" id="UP000018144">
    <property type="component" value="Unassembled WGS sequence"/>
</dbReference>
<dbReference type="EMBL" id="HF935265">
    <property type="protein sequence ID" value="CCX05685.1"/>
    <property type="molecule type" value="Genomic_DNA"/>
</dbReference>
<feature type="compositionally biased region" description="Polar residues" evidence="1">
    <location>
        <begin position="53"/>
        <end position="63"/>
    </location>
</feature>
<dbReference type="AlphaFoldDB" id="U4L6N2"/>
<feature type="compositionally biased region" description="Basic and acidic residues" evidence="1">
    <location>
        <begin position="27"/>
        <end position="46"/>
    </location>
</feature>
<feature type="region of interest" description="Disordered" evidence="1">
    <location>
        <begin position="27"/>
        <end position="74"/>
    </location>
</feature>
<evidence type="ECO:0000313" key="3">
    <source>
        <dbReference type="Proteomes" id="UP000018144"/>
    </source>
</evidence>
<protein>
    <submittedName>
        <fullName evidence="2">Uncharacterized protein</fullName>
    </submittedName>
</protein>